<feature type="compositionally biased region" description="Basic and acidic residues" evidence="2">
    <location>
        <begin position="25"/>
        <end position="37"/>
    </location>
</feature>
<feature type="transmembrane region" description="Helical" evidence="3">
    <location>
        <begin position="64"/>
        <end position="90"/>
    </location>
</feature>
<accession>A0A553MKG3</accession>
<keyword evidence="3" id="KW-0812">Transmembrane</keyword>
<reference evidence="5" key="2">
    <citation type="submission" date="2019-04" db="EMBL/GenBank/DDBJ databases">
        <authorList>
            <person name="Kadobianskyi M."/>
            <person name="Schulze L."/>
            <person name="Schuelke M."/>
            <person name="Judkewitz B."/>
        </authorList>
    </citation>
    <scope>NUCLEOTIDE SEQUENCE</scope>
    <source>
        <strain evidence="5">Bolton</strain>
        <tissue evidence="5">Whole-body</tissue>
    </source>
</reference>
<dbReference type="InterPro" id="IPR036259">
    <property type="entry name" value="MFS_trans_sf"/>
</dbReference>
<feature type="compositionally biased region" description="Low complexity" evidence="2">
    <location>
        <begin position="10"/>
        <end position="23"/>
    </location>
</feature>
<dbReference type="EMBL" id="SRMA01027498">
    <property type="protein sequence ID" value="TRY53677.1"/>
    <property type="molecule type" value="Genomic_DNA"/>
</dbReference>
<keyword evidence="3" id="KW-1133">Transmembrane helix</keyword>
<feature type="transmembrane region" description="Helical" evidence="3">
    <location>
        <begin position="372"/>
        <end position="393"/>
    </location>
</feature>
<feature type="transmembrane region" description="Helical" evidence="3">
    <location>
        <begin position="432"/>
        <end position="455"/>
    </location>
</feature>
<dbReference type="Pfam" id="PF07690">
    <property type="entry name" value="MFS_1"/>
    <property type="match status" value="2"/>
</dbReference>
<feature type="transmembrane region" description="Helical" evidence="3">
    <location>
        <begin position="338"/>
        <end position="360"/>
    </location>
</feature>
<sequence length="526" mass="56879">MRTKMAHGLQVDQTQLDTTATQDRSSLEAHNLEEHESSTPSEPKPDSSVPPDGSRSPVAPDGGWGWVVVAATILVLAMTLAFPSCIGIFYNDLQKDFQASNTETSWVPAIMMGVLHACGPICSVLVERCGCRATIIIGGILSGLGMAASSFAQTMVELYITAGMITGIGFAFSFQPSITMVGHYFVRRRAFANALSSTGTALGLSVLPLLANYLLSSFGWRGSFLVLGGVLLNCCVCGAVMRPLGTKPKMQSINGQLDRTTVKDNCLSVHRGLKGRLRSAISTIMPFLRRHMAFDLLCSNSYFCAYALGVSWMMLGFVVPLVYLVPYATAYGMAQHRAALLMAILGLINIIIRPIAALVFGLPRFRGSHNFAYLFASAVLINGLSNCICLMGTSFPVLLTYVAVFGLSMSLVGSLLFTVLMDTVEMTRFPSALGLISIMESIMLLLGPPFAGILVDSTGQYSYVFLACSVTGSTAGVFIMVSFYWLDRQQKRHTATTKPCVQMEADCEYRPVPLQDRTVADRETDV</sequence>
<dbReference type="EMBL" id="SRMA01027498">
    <property type="protein sequence ID" value="TRY53676.1"/>
    <property type="molecule type" value="Genomic_DNA"/>
</dbReference>
<evidence type="ECO:0000313" key="5">
    <source>
        <dbReference type="EMBL" id="TRY53676.1"/>
    </source>
</evidence>
<dbReference type="OrthoDB" id="5667at2759"/>
<feature type="transmembrane region" description="Helical" evidence="3">
    <location>
        <begin position="158"/>
        <end position="178"/>
    </location>
</feature>
<feature type="transmembrane region" description="Helical" evidence="3">
    <location>
        <begin position="105"/>
        <end position="126"/>
    </location>
</feature>
<feature type="region of interest" description="Disordered" evidence="2">
    <location>
        <begin position="1"/>
        <end position="57"/>
    </location>
</feature>
<feature type="transmembrane region" description="Helical" evidence="3">
    <location>
        <begin position="223"/>
        <end position="241"/>
    </location>
</feature>
<evidence type="ECO:0000259" key="4">
    <source>
        <dbReference type="PROSITE" id="PS50850"/>
    </source>
</evidence>
<feature type="transmembrane region" description="Helical" evidence="3">
    <location>
        <begin position="302"/>
        <end position="326"/>
    </location>
</feature>
<feature type="transmembrane region" description="Helical" evidence="3">
    <location>
        <begin position="190"/>
        <end position="211"/>
    </location>
</feature>
<dbReference type="STRING" id="623744.A0A553MKG3"/>
<evidence type="ECO:0000313" key="6">
    <source>
        <dbReference type="Proteomes" id="UP000316079"/>
    </source>
</evidence>
<keyword evidence="3" id="KW-0472">Membrane</keyword>
<dbReference type="PANTHER" id="PTHR11360:SF21">
    <property type="entry name" value="MONOCARBOXYLATE TRANSPORTER 6"/>
    <property type="match status" value="1"/>
</dbReference>
<dbReference type="InterPro" id="IPR020846">
    <property type="entry name" value="MFS_dom"/>
</dbReference>
<name>A0A553MKG3_9TELE</name>
<protein>
    <recommendedName>
        <fullName evidence="4">Major facilitator superfamily (MFS) profile domain-containing protein</fullName>
    </recommendedName>
</protein>
<feature type="transmembrane region" description="Helical" evidence="3">
    <location>
        <begin position="461"/>
        <end position="486"/>
    </location>
</feature>
<dbReference type="InterPro" id="IPR011701">
    <property type="entry name" value="MFS"/>
</dbReference>
<dbReference type="PANTHER" id="PTHR11360">
    <property type="entry name" value="MONOCARBOXYLATE TRANSPORTER"/>
    <property type="match status" value="1"/>
</dbReference>
<dbReference type="FunFam" id="1.20.1250.20:FF:000337">
    <property type="entry name" value="Solute carrier family 16 member 5"/>
    <property type="match status" value="1"/>
</dbReference>
<reference evidence="5 6" key="1">
    <citation type="journal article" date="2019" name="Sci. Data">
        <title>Hybrid genome assembly and annotation of Danionella translucida.</title>
        <authorList>
            <person name="Kadobianskyi M."/>
            <person name="Schulze L."/>
            <person name="Schuelke M."/>
            <person name="Judkewitz B."/>
        </authorList>
    </citation>
    <scope>NUCLEOTIDE SEQUENCE [LARGE SCALE GENOMIC DNA]</scope>
    <source>
        <strain evidence="5 6">Bolton</strain>
    </source>
</reference>
<dbReference type="GO" id="GO:0016323">
    <property type="term" value="C:basolateral plasma membrane"/>
    <property type="evidence" value="ECO:0007669"/>
    <property type="project" value="TreeGrafter"/>
</dbReference>
<dbReference type="Gene3D" id="1.20.1250.20">
    <property type="entry name" value="MFS general substrate transporter like domains"/>
    <property type="match status" value="1"/>
</dbReference>
<evidence type="ECO:0000256" key="3">
    <source>
        <dbReference type="SAM" id="Phobius"/>
    </source>
</evidence>
<proteinExistence type="predicted"/>
<dbReference type="InterPro" id="IPR050327">
    <property type="entry name" value="Proton-linked_MCT"/>
</dbReference>
<dbReference type="AlphaFoldDB" id="A0A553MKG3"/>
<gene>
    <name evidence="5" type="ORF">DNTS_012926</name>
</gene>
<comment type="caution">
    <text evidence="5">The sequence shown here is derived from an EMBL/GenBank/DDBJ whole genome shotgun (WGS) entry which is preliminary data.</text>
</comment>
<dbReference type="PROSITE" id="PS50850">
    <property type="entry name" value="MFS"/>
    <property type="match status" value="1"/>
</dbReference>
<feature type="transmembrane region" description="Helical" evidence="3">
    <location>
        <begin position="133"/>
        <end position="152"/>
    </location>
</feature>
<evidence type="ECO:0000256" key="2">
    <source>
        <dbReference type="SAM" id="MobiDB-lite"/>
    </source>
</evidence>
<feature type="transmembrane region" description="Helical" evidence="3">
    <location>
        <begin position="399"/>
        <end position="420"/>
    </location>
</feature>
<feature type="domain" description="Major facilitator superfamily (MFS) profile" evidence="4">
    <location>
        <begin position="65"/>
        <end position="490"/>
    </location>
</feature>
<dbReference type="SUPFAM" id="SSF103473">
    <property type="entry name" value="MFS general substrate transporter"/>
    <property type="match status" value="1"/>
</dbReference>
<dbReference type="Proteomes" id="UP000316079">
    <property type="component" value="Unassembled WGS sequence"/>
</dbReference>
<comment type="subcellular location">
    <subcellularLocation>
        <location evidence="1">Membrane</location>
        <topology evidence="1">Multi-pass membrane protein</topology>
    </subcellularLocation>
</comment>
<organism evidence="5 6">
    <name type="scientific">Danionella cerebrum</name>
    <dbReference type="NCBI Taxonomy" id="2873325"/>
    <lineage>
        <taxon>Eukaryota</taxon>
        <taxon>Metazoa</taxon>
        <taxon>Chordata</taxon>
        <taxon>Craniata</taxon>
        <taxon>Vertebrata</taxon>
        <taxon>Euteleostomi</taxon>
        <taxon>Actinopterygii</taxon>
        <taxon>Neopterygii</taxon>
        <taxon>Teleostei</taxon>
        <taxon>Ostariophysi</taxon>
        <taxon>Cypriniformes</taxon>
        <taxon>Danionidae</taxon>
        <taxon>Danioninae</taxon>
        <taxon>Danionella</taxon>
    </lineage>
</organism>
<evidence type="ECO:0000256" key="1">
    <source>
        <dbReference type="ARBA" id="ARBA00004141"/>
    </source>
</evidence>
<dbReference type="GO" id="GO:0008028">
    <property type="term" value="F:monocarboxylic acid transmembrane transporter activity"/>
    <property type="evidence" value="ECO:0007669"/>
    <property type="project" value="TreeGrafter"/>
</dbReference>
<keyword evidence="6" id="KW-1185">Reference proteome</keyword>